<evidence type="ECO:0000313" key="4">
    <source>
        <dbReference type="EMBL" id="MCG4747048.1"/>
    </source>
</evidence>
<comment type="caution">
    <text evidence="4">The sequence shown here is derived from an EMBL/GenBank/DDBJ whole genome shotgun (WGS) entry which is preliminary data.</text>
</comment>
<dbReference type="AlphaFoldDB" id="A0AAW5BUS0"/>
<keyword evidence="2" id="KW-1133">Transmembrane helix</keyword>
<keyword evidence="2" id="KW-0812">Transmembrane</keyword>
<sequence length="228" mass="25966">MPTPNQKNTGDYQENEEFKTTYIASNWLPSALIAEEINTTVSDIRIQEYKHVISQNTQEMDLVNAELDKLSANFENLCEQYTPLIANDTDRRLLAEIRTDWDNYLSEGEKMIELSSQNKTQEAMAVMNSEHLTHFNDFTAKCQELMQFNKTGSDQANEQADIAYAFAQKTTLATLTALTIITILFAVYIVRGITKPVSEIDSGWLTRCAAWPANPPRLPKTRQTPYTR</sequence>
<dbReference type="InterPro" id="IPR047347">
    <property type="entry name" value="YvaQ-like_sensor"/>
</dbReference>
<dbReference type="Proteomes" id="UP001299608">
    <property type="component" value="Unassembled WGS sequence"/>
</dbReference>
<evidence type="ECO:0000259" key="3">
    <source>
        <dbReference type="Pfam" id="PF12729"/>
    </source>
</evidence>
<evidence type="ECO:0000256" key="1">
    <source>
        <dbReference type="SAM" id="Coils"/>
    </source>
</evidence>
<keyword evidence="2" id="KW-0472">Membrane</keyword>
<evidence type="ECO:0000256" key="2">
    <source>
        <dbReference type="SAM" id="Phobius"/>
    </source>
</evidence>
<feature type="coiled-coil region" evidence="1">
    <location>
        <begin position="53"/>
        <end position="80"/>
    </location>
</feature>
<feature type="transmembrane region" description="Helical" evidence="2">
    <location>
        <begin position="172"/>
        <end position="190"/>
    </location>
</feature>
<dbReference type="Pfam" id="PF12729">
    <property type="entry name" value="4HB_MCP_1"/>
    <property type="match status" value="1"/>
</dbReference>
<dbReference type="CDD" id="cd19411">
    <property type="entry name" value="MCP2201-like_sensor"/>
    <property type="match status" value="1"/>
</dbReference>
<protein>
    <submittedName>
        <fullName evidence="4">MCP four helix bundle domain-containing protein</fullName>
    </submittedName>
</protein>
<evidence type="ECO:0000313" key="5">
    <source>
        <dbReference type="Proteomes" id="UP001299608"/>
    </source>
</evidence>
<dbReference type="EMBL" id="JAKNGE010000020">
    <property type="protein sequence ID" value="MCG4747048.1"/>
    <property type="molecule type" value="Genomic_DNA"/>
</dbReference>
<reference evidence="4" key="1">
    <citation type="submission" date="2022-01" db="EMBL/GenBank/DDBJ databases">
        <title>Collection of gut derived symbiotic bacterial strains cultured from healthy donors.</title>
        <authorList>
            <person name="Lin H."/>
            <person name="Kohout C."/>
            <person name="Waligurski E."/>
            <person name="Pamer E.G."/>
        </authorList>
    </citation>
    <scope>NUCLEOTIDE SEQUENCE</scope>
    <source>
        <strain evidence="4">DFI.6.55</strain>
    </source>
</reference>
<dbReference type="InterPro" id="IPR024478">
    <property type="entry name" value="HlyB_4HB_MCP"/>
</dbReference>
<name>A0AAW5BUS0_9FIRM</name>
<accession>A0AAW5BUS0</accession>
<feature type="domain" description="Chemotaxis methyl-accepting receptor HlyB-like 4HB MCP" evidence="3">
    <location>
        <begin position="15"/>
        <end position="161"/>
    </location>
</feature>
<keyword evidence="1" id="KW-0175">Coiled coil</keyword>
<organism evidence="4 5">
    <name type="scientific">Enterocloster aldenensis</name>
    <dbReference type="NCBI Taxonomy" id="358742"/>
    <lineage>
        <taxon>Bacteria</taxon>
        <taxon>Bacillati</taxon>
        <taxon>Bacillota</taxon>
        <taxon>Clostridia</taxon>
        <taxon>Lachnospirales</taxon>
        <taxon>Lachnospiraceae</taxon>
        <taxon>Enterocloster</taxon>
    </lineage>
</organism>
<gene>
    <name evidence="4" type="ORF">L0N08_16605</name>
</gene>
<proteinExistence type="predicted"/>